<feature type="region of interest" description="Disordered" evidence="1">
    <location>
        <begin position="307"/>
        <end position="350"/>
    </location>
</feature>
<proteinExistence type="predicted"/>
<keyword evidence="2" id="KW-0812">Transmembrane</keyword>
<dbReference type="RefSeq" id="WP_212819480.1">
    <property type="nucleotide sequence ID" value="NZ_AP023359.1"/>
</dbReference>
<protein>
    <recommendedName>
        <fullName evidence="5">Integral membrane protein</fullName>
    </recommendedName>
</protein>
<accession>A0A810NF66</accession>
<evidence type="ECO:0000313" key="4">
    <source>
        <dbReference type="Proteomes" id="UP000680866"/>
    </source>
</evidence>
<keyword evidence="2" id="KW-1133">Transmembrane helix</keyword>
<feature type="transmembrane region" description="Helical" evidence="2">
    <location>
        <begin position="72"/>
        <end position="92"/>
    </location>
</feature>
<feature type="transmembrane region" description="Helical" evidence="2">
    <location>
        <begin position="129"/>
        <end position="149"/>
    </location>
</feature>
<feature type="transmembrane region" description="Helical" evidence="2">
    <location>
        <begin position="98"/>
        <end position="117"/>
    </location>
</feature>
<keyword evidence="4" id="KW-1185">Reference proteome</keyword>
<feature type="transmembrane region" description="Helical" evidence="2">
    <location>
        <begin position="31"/>
        <end position="52"/>
    </location>
</feature>
<organism evidence="3 4">
    <name type="scientific">Polymorphospora rubra</name>
    <dbReference type="NCBI Taxonomy" id="338584"/>
    <lineage>
        <taxon>Bacteria</taxon>
        <taxon>Bacillati</taxon>
        <taxon>Actinomycetota</taxon>
        <taxon>Actinomycetes</taxon>
        <taxon>Micromonosporales</taxon>
        <taxon>Micromonosporaceae</taxon>
        <taxon>Polymorphospora</taxon>
    </lineage>
</organism>
<dbReference type="NCBIfam" id="NF038012">
    <property type="entry name" value="DMT_1"/>
    <property type="match status" value="1"/>
</dbReference>
<dbReference type="Proteomes" id="UP000680866">
    <property type="component" value="Chromosome"/>
</dbReference>
<dbReference type="KEGG" id="pry:Prubr_69260"/>
<evidence type="ECO:0000256" key="2">
    <source>
        <dbReference type="SAM" id="Phobius"/>
    </source>
</evidence>
<gene>
    <name evidence="3" type="ORF">Prubr_69260</name>
</gene>
<dbReference type="AlphaFoldDB" id="A0A810NF66"/>
<feature type="transmembrane region" description="Helical" evidence="2">
    <location>
        <begin position="248"/>
        <end position="269"/>
    </location>
</feature>
<feature type="transmembrane region" description="Helical" evidence="2">
    <location>
        <begin position="186"/>
        <end position="206"/>
    </location>
</feature>
<sequence length="380" mass="36167">MTIAPAPGDLPTPGGPLSAAPLPVGDLPEGALLISIALAVASAGAYALGAVLQQRLAAGPAPLLRLMTRRGWWYSVALNGTGGLLHVGALAYGPLSVVQPLGVLTLVLALPIGAFLVGRRVAATHWRGALATVAGLVVLLLLIAPASGGGSLGTGGAWTVVAVATASVVALCVLAGGTARPAVRAVLYATASGVSFAVASALTQTVTRRFTEDGPAGLLSPLSVALAAMATAGLLLSQIAYRGSGLGAPLAVVTLSNPVASAVIGVTMLGEGSVAGMAGAMVALAAAALAAHGVVLLSRPDPAPVALPSDPAPAASPFDPATAALPSDPAPAALPSDPVPAAAGGSARPGGVTGPATIVAPVAAGPVAAEPVEAAGPAGG</sequence>
<reference evidence="3" key="1">
    <citation type="submission" date="2020-08" db="EMBL/GenBank/DDBJ databases">
        <title>Whole genome shotgun sequence of Polymorphospora rubra NBRC 101157.</title>
        <authorList>
            <person name="Komaki H."/>
            <person name="Tamura T."/>
        </authorList>
    </citation>
    <scope>NUCLEOTIDE SEQUENCE</scope>
    <source>
        <strain evidence="3">NBRC 101157</strain>
    </source>
</reference>
<evidence type="ECO:0000313" key="3">
    <source>
        <dbReference type="EMBL" id="BCJ69905.1"/>
    </source>
</evidence>
<dbReference type="PANTHER" id="PTHR40761">
    <property type="entry name" value="CONSERVED INTEGRAL MEMBRANE ALANINE VALINE AND LEUCINE RICH PROTEIN-RELATED"/>
    <property type="match status" value="1"/>
</dbReference>
<name>A0A810NF66_9ACTN</name>
<feature type="compositionally biased region" description="Low complexity" evidence="1">
    <location>
        <begin position="307"/>
        <end position="346"/>
    </location>
</feature>
<feature type="transmembrane region" description="Helical" evidence="2">
    <location>
        <begin position="155"/>
        <end position="174"/>
    </location>
</feature>
<feature type="transmembrane region" description="Helical" evidence="2">
    <location>
        <begin position="275"/>
        <end position="297"/>
    </location>
</feature>
<feature type="transmembrane region" description="Helical" evidence="2">
    <location>
        <begin position="218"/>
        <end position="236"/>
    </location>
</feature>
<evidence type="ECO:0008006" key="5">
    <source>
        <dbReference type="Google" id="ProtNLM"/>
    </source>
</evidence>
<dbReference type="EMBL" id="AP023359">
    <property type="protein sequence ID" value="BCJ69905.1"/>
    <property type="molecule type" value="Genomic_DNA"/>
</dbReference>
<evidence type="ECO:0000256" key="1">
    <source>
        <dbReference type="SAM" id="MobiDB-lite"/>
    </source>
</evidence>
<dbReference type="PANTHER" id="PTHR40761:SF1">
    <property type="entry name" value="CONSERVED INTEGRAL MEMBRANE ALANINE VALINE AND LEUCINE RICH PROTEIN-RELATED"/>
    <property type="match status" value="1"/>
</dbReference>
<keyword evidence="2" id="KW-0472">Membrane</keyword>